<comment type="caution">
    <text evidence="2">The sequence shown here is derived from an EMBL/GenBank/DDBJ whole genome shotgun (WGS) entry which is preliminary data.</text>
</comment>
<reference evidence="2 3" key="1">
    <citation type="submission" date="2020-03" db="EMBL/GenBank/DDBJ databases">
        <title>Dissostichus mawsoni Genome sequencing and assembly.</title>
        <authorList>
            <person name="Park H."/>
        </authorList>
    </citation>
    <scope>NUCLEOTIDE SEQUENCE [LARGE SCALE GENOMIC DNA]</scope>
    <source>
        <strain evidence="2">DM0001</strain>
        <tissue evidence="2">Muscle</tissue>
    </source>
</reference>
<protein>
    <submittedName>
        <fullName evidence="2">Uncharacterized protein</fullName>
    </submittedName>
</protein>
<feature type="non-terminal residue" evidence="2">
    <location>
        <position position="1"/>
    </location>
</feature>
<gene>
    <name evidence="2" type="ORF">F7725_006050</name>
</gene>
<organism evidence="2 3">
    <name type="scientific">Dissostichus mawsoni</name>
    <name type="common">Antarctic cod</name>
    <dbReference type="NCBI Taxonomy" id="36200"/>
    <lineage>
        <taxon>Eukaryota</taxon>
        <taxon>Metazoa</taxon>
        <taxon>Chordata</taxon>
        <taxon>Craniata</taxon>
        <taxon>Vertebrata</taxon>
        <taxon>Euteleostomi</taxon>
        <taxon>Actinopterygii</taxon>
        <taxon>Neopterygii</taxon>
        <taxon>Teleostei</taxon>
        <taxon>Neoteleostei</taxon>
        <taxon>Acanthomorphata</taxon>
        <taxon>Eupercaria</taxon>
        <taxon>Perciformes</taxon>
        <taxon>Notothenioidei</taxon>
        <taxon>Nototheniidae</taxon>
        <taxon>Dissostichus</taxon>
    </lineage>
</organism>
<accession>A0A7J5YTA0</accession>
<sequence>MMRRKRGGGEGQSEEVQEEKEAGSKTSLAPLLPEDSAAAFPSSLGLVGEGPEGCIGPAPPPLPPPPLPPRRRSRAPPPPPTCWTCCTGRPAHFMTSSPHRRHEILNSSPFSLFLSGNLTFLLRGKKKRFRFFPCFTSRCSPAADVQSLGSPAAPA</sequence>
<keyword evidence="3" id="KW-1185">Reference proteome</keyword>
<evidence type="ECO:0000313" key="3">
    <source>
        <dbReference type="Proteomes" id="UP000518266"/>
    </source>
</evidence>
<evidence type="ECO:0000256" key="1">
    <source>
        <dbReference type="SAM" id="MobiDB-lite"/>
    </source>
</evidence>
<feature type="region of interest" description="Disordered" evidence="1">
    <location>
        <begin position="1"/>
        <end position="79"/>
    </location>
</feature>
<dbReference type="AlphaFoldDB" id="A0A7J5YTA0"/>
<evidence type="ECO:0000313" key="2">
    <source>
        <dbReference type="EMBL" id="KAF3852695.1"/>
    </source>
</evidence>
<dbReference type="Proteomes" id="UP000518266">
    <property type="component" value="Unassembled WGS sequence"/>
</dbReference>
<feature type="compositionally biased region" description="Pro residues" evidence="1">
    <location>
        <begin position="57"/>
        <end position="68"/>
    </location>
</feature>
<dbReference type="EMBL" id="JAAKFY010000009">
    <property type="protein sequence ID" value="KAF3852695.1"/>
    <property type="molecule type" value="Genomic_DNA"/>
</dbReference>
<name>A0A7J5YTA0_DISMA</name>
<proteinExistence type="predicted"/>